<reference evidence="1 2" key="1">
    <citation type="journal article" date="2022" name="bioRxiv">
        <title>The genome of the oomycete Peronosclerospora sorghi, a cosmopolitan pathogen of maize and sorghum, is inflated with dispersed pseudogenes.</title>
        <authorList>
            <person name="Fletcher K."/>
            <person name="Martin F."/>
            <person name="Isakeit T."/>
            <person name="Cavanaugh K."/>
            <person name="Magill C."/>
            <person name="Michelmore R."/>
        </authorList>
    </citation>
    <scope>NUCLEOTIDE SEQUENCE [LARGE SCALE GENOMIC DNA]</scope>
    <source>
        <strain evidence="1">P6</strain>
    </source>
</reference>
<dbReference type="Proteomes" id="UP001163321">
    <property type="component" value="Chromosome 13"/>
</dbReference>
<protein>
    <submittedName>
        <fullName evidence="1">Uncharacterized protein</fullName>
    </submittedName>
</protein>
<evidence type="ECO:0000313" key="2">
    <source>
        <dbReference type="Proteomes" id="UP001163321"/>
    </source>
</evidence>
<gene>
    <name evidence="1" type="ORF">PsorP6_012370</name>
</gene>
<evidence type="ECO:0000313" key="1">
    <source>
        <dbReference type="EMBL" id="KAI9917209.1"/>
    </source>
</evidence>
<organism evidence="1 2">
    <name type="scientific">Peronosclerospora sorghi</name>
    <dbReference type="NCBI Taxonomy" id="230839"/>
    <lineage>
        <taxon>Eukaryota</taxon>
        <taxon>Sar</taxon>
        <taxon>Stramenopiles</taxon>
        <taxon>Oomycota</taxon>
        <taxon>Peronosporomycetes</taxon>
        <taxon>Peronosporales</taxon>
        <taxon>Peronosporaceae</taxon>
        <taxon>Peronosclerospora</taxon>
    </lineage>
</organism>
<accession>A0ACC0WGN0</accession>
<comment type="caution">
    <text evidence="1">The sequence shown here is derived from an EMBL/GenBank/DDBJ whole genome shotgun (WGS) entry which is preliminary data.</text>
</comment>
<name>A0ACC0WGN0_9STRA</name>
<dbReference type="EMBL" id="CM047592">
    <property type="protein sequence ID" value="KAI9917209.1"/>
    <property type="molecule type" value="Genomic_DNA"/>
</dbReference>
<sequence>MVSEGVFVTVVLAALLTLSAALKSTELNIENDQHWNLLKAKTPLTWPALRFHFSIKRSSLSVHGQDTFDMYANPILLEDNNHVLYDVYATFMVNNILHNYTLVNGIAYFERTRFATSNSSSSPTPVVMCSDAEFGKLPAINSIVTAVNQATAVPHDSHSDCSTGSSYKTAISGVGYEVCVSGTSGFMMRSNELDVTVEYLEVHINIQAPTTDSPDHKCVKSYFLNRAAVLQKYREFLRITRPLAADARLDIRCQIRSGFDAYRFEEDEQRVKLLLLQAREQMKMVLDLVDMSVAQQRSTGSEQDWKNGKWAASKRAAAAKTDTKDASDVPSGDTDRKEDVKGRVGTGWPWEISQGTQKLDLQGIKRR</sequence>
<keyword evidence="2" id="KW-1185">Reference proteome</keyword>
<proteinExistence type="predicted"/>